<dbReference type="InterPro" id="IPR001387">
    <property type="entry name" value="Cro/C1-type_HTH"/>
</dbReference>
<dbReference type="SMART" id="SM00530">
    <property type="entry name" value="HTH_XRE"/>
    <property type="match status" value="1"/>
</dbReference>
<keyword evidence="6" id="KW-1185">Reference proteome</keyword>
<evidence type="ECO:0000313" key="5">
    <source>
        <dbReference type="EMBL" id="MDW5597314.1"/>
    </source>
</evidence>
<sequence>MAESSEQQDEVRADWAESDLHVAFALAIRVRRARRGLSQDALAHGAGLHRNYVGAIERAEINPSLLTISRITRGLNVPLADLLAETDGHLADPNTLVHQRAKWLKRRRHRLTRRAAAVVSEQAARSDDGK</sequence>
<evidence type="ECO:0000259" key="4">
    <source>
        <dbReference type="PROSITE" id="PS50943"/>
    </source>
</evidence>
<evidence type="ECO:0000256" key="3">
    <source>
        <dbReference type="ARBA" id="ARBA00023163"/>
    </source>
</evidence>
<accession>A0ABU4HWU6</accession>
<proteinExistence type="predicted"/>
<dbReference type="Pfam" id="PF01381">
    <property type="entry name" value="HTH_3"/>
    <property type="match status" value="1"/>
</dbReference>
<keyword evidence="3" id="KW-0804">Transcription</keyword>
<protein>
    <submittedName>
        <fullName evidence="5">Helix-turn-helix transcriptional regulator</fullName>
    </submittedName>
</protein>
<dbReference type="PANTHER" id="PTHR46797">
    <property type="entry name" value="HTH-TYPE TRANSCRIPTIONAL REGULATOR"/>
    <property type="match status" value="1"/>
</dbReference>
<evidence type="ECO:0000256" key="2">
    <source>
        <dbReference type="ARBA" id="ARBA00023125"/>
    </source>
</evidence>
<gene>
    <name evidence="5" type="ORF">R7226_23405</name>
</gene>
<evidence type="ECO:0000313" key="6">
    <source>
        <dbReference type="Proteomes" id="UP001284601"/>
    </source>
</evidence>
<feature type="domain" description="HTH cro/C1-type" evidence="4">
    <location>
        <begin position="28"/>
        <end position="82"/>
    </location>
</feature>
<dbReference type="InterPro" id="IPR010982">
    <property type="entry name" value="Lambda_DNA-bd_dom_sf"/>
</dbReference>
<organism evidence="5 6">
    <name type="scientific">Conexibacter stalactiti</name>
    <dbReference type="NCBI Taxonomy" id="1940611"/>
    <lineage>
        <taxon>Bacteria</taxon>
        <taxon>Bacillati</taxon>
        <taxon>Actinomycetota</taxon>
        <taxon>Thermoleophilia</taxon>
        <taxon>Solirubrobacterales</taxon>
        <taxon>Conexibacteraceae</taxon>
        <taxon>Conexibacter</taxon>
    </lineage>
</organism>
<name>A0ABU4HWU6_9ACTN</name>
<dbReference type="EMBL" id="JAWSTH010000082">
    <property type="protein sequence ID" value="MDW5597314.1"/>
    <property type="molecule type" value="Genomic_DNA"/>
</dbReference>
<keyword evidence="1" id="KW-0805">Transcription regulation</keyword>
<dbReference type="Gene3D" id="1.10.260.40">
    <property type="entry name" value="lambda repressor-like DNA-binding domains"/>
    <property type="match status" value="1"/>
</dbReference>
<dbReference type="InterPro" id="IPR050807">
    <property type="entry name" value="TransReg_Diox_bact_type"/>
</dbReference>
<dbReference type="CDD" id="cd00093">
    <property type="entry name" value="HTH_XRE"/>
    <property type="match status" value="1"/>
</dbReference>
<reference evidence="6" key="1">
    <citation type="submission" date="2023-07" db="EMBL/GenBank/DDBJ databases">
        <title>Conexibacter stalactiti sp. nov., isolated from stalactites in a lava cave and emended description of the genus Conexibacter.</title>
        <authorList>
            <person name="Lee S.D."/>
        </authorList>
    </citation>
    <scope>NUCLEOTIDE SEQUENCE [LARGE SCALE GENOMIC DNA]</scope>
    <source>
        <strain evidence="6">KCTC 39840</strain>
    </source>
</reference>
<dbReference type="SUPFAM" id="SSF47413">
    <property type="entry name" value="lambda repressor-like DNA-binding domains"/>
    <property type="match status" value="1"/>
</dbReference>
<comment type="caution">
    <text evidence="5">The sequence shown here is derived from an EMBL/GenBank/DDBJ whole genome shotgun (WGS) entry which is preliminary data.</text>
</comment>
<dbReference type="RefSeq" id="WP_318599778.1">
    <property type="nucleotide sequence ID" value="NZ_JAWSTH010000082.1"/>
</dbReference>
<dbReference type="PROSITE" id="PS50943">
    <property type="entry name" value="HTH_CROC1"/>
    <property type="match status" value="1"/>
</dbReference>
<evidence type="ECO:0000256" key="1">
    <source>
        <dbReference type="ARBA" id="ARBA00023015"/>
    </source>
</evidence>
<keyword evidence="2" id="KW-0238">DNA-binding</keyword>
<dbReference type="PANTHER" id="PTHR46797:SF23">
    <property type="entry name" value="HTH-TYPE TRANSCRIPTIONAL REGULATOR SUTR"/>
    <property type="match status" value="1"/>
</dbReference>
<dbReference type="Proteomes" id="UP001284601">
    <property type="component" value="Unassembled WGS sequence"/>
</dbReference>